<dbReference type="Gene3D" id="1.10.443.10">
    <property type="entry name" value="Intergrase catalytic core"/>
    <property type="match status" value="1"/>
</dbReference>
<dbReference type="Pfam" id="PF14659">
    <property type="entry name" value="Phage_int_SAM_3"/>
    <property type="match status" value="1"/>
</dbReference>
<dbReference type="InterPro" id="IPR013762">
    <property type="entry name" value="Integrase-like_cat_sf"/>
</dbReference>
<dbReference type="GO" id="GO:0006310">
    <property type="term" value="P:DNA recombination"/>
    <property type="evidence" value="ECO:0007669"/>
    <property type="project" value="UniProtKB-KW"/>
</dbReference>
<evidence type="ECO:0000259" key="5">
    <source>
        <dbReference type="PROSITE" id="PS51898"/>
    </source>
</evidence>
<evidence type="ECO:0000313" key="7">
    <source>
        <dbReference type="Proteomes" id="UP000279909"/>
    </source>
</evidence>
<gene>
    <name evidence="6" type="ORF">EC501_05525</name>
</gene>
<dbReference type="InterPro" id="IPR011010">
    <property type="entry name" value="DNA_brk_join_enz"/>
</dbReference>
<keyword evidence="4" id="KW-0233">DNA recombination</keyword>
<keyword evidence="7" id="KW-1185">Reference proteome</keyword>
<feature type="domain" description="Tyr recombinase" evidence="5">
    <location>
        <begin position="193"/>
        <end position="394"/>
    </location>
</feature>
<evidence type="ECO:0000256" key="2">
    <source>
        <dbReference type="ARBA" id="ARBA00022908"/>
    </source>
</evidence>
<evidence type="ECO:0000256" key="1">
    <source>
        <dbReference type="ARBA" id="ARBA00008857"/>
    </source>
</evidence>
<dbReference type="SUPFAM" id="SSF56349">
    <property type="entry name" value="DNA breaking-rejoining enzymes"/>
    <property type="match status" value="1"/>
</dbReference>
<evidence type="ECO:0000313" key="6">
    <source>
        <dbReference type="EMBL" id="RND00234.1"/>
    </source>
</evidence>
<dbReference type="Gene3D" id="1.10.150.130">
    <property type="match status" value="1"/>
</dbReference>
<dbReference type="InterPro" id="IPR050090">
    <property type="entry name" value="Tyrosine_recombinase_XerCD"/>
</dbReference>
<dbReference type="InterPro" id="IPR002104">
    <property type="entry name" value="Integrase_catalytic"/>
</dbReference>
<keyword evidence="2" id="KW-0229">DNA integration</keyword>
<evidence type="ECO:0000256" key="4">
    <source>
        <dbReference type="ARBA" id="ARBA00023172"/>
    </source>
</evidence>
<dbReference type="Proteomes" id="UP000279909">
    <property type="component" value="Unassembled WGS sequence"/>
</dbReference>
<dbReference type="PANTHER" id="PTHR30349:SF64">
    <property type="entry name" value="PROPHAGE INTEGRASE INTD-RELATED"/>
    <property type="match status" value="1"/>
</dbReference>
<dbReference type="GO" id="GO:0003677">
    <property type="term" value="F:DNA binding"/>
    <property type="evidence" value="ECO:0007669"/>
    <property type="project" value="UniProtKB-KW"/>
</dbReference>
<keyword evidence="3" id="KW-0238">DNA-binding</keyword>
<dbReference type="PANTHER" id="PTHR30349">
    <property type="entry name" value="PHAGE INTEGRASE-RELATED"/>
    <property type="match status" value="1"/>
</dbReference>
<dbReference type="GO" id="GO:0015074">
    <property type="term" value="P:DNA integration"/>
    <property type="evidence" value="ECO:0007669"/>
    <property type="project" value="UniProtKB-KW"/>
</dbReference>
<protein>
    <submittedName>
        <fullName evidence="6">Site-specific integrase</fullName>
    </submittedName>
</protein>
<evidence type="ECO:0000256" key="3">
    <source>
        <dbReference type="ARBA" id="ARBA00023125"/>
    </source>
</evidence>
<dbReference type="CDD" id="cd01189">
    <property type="entry name" value="INT_ICEBs1_C_like"/>
    <property type="match status" value="1"/>
</dbReference>
<proteinExistence type="inferred from homology"/>
<organism evidence="6 7">
    <name type="scientific">Lysinibacillus halotolerans</name>
    <dbReference type="NCBI Taxonomy" id="1368476"/>
    <lineage>
        <taxon>Bacteria</taxon>
        <taxon>Bacillati</taxon>
        <taxon>Bacillota</taxon>
        <taxon>Bacilli</taxon>
        <taxon>Bacillales</taxon>
        <taxon>Bacillaceae</taxon>
        <taxon>Lysinibacillus</taxon>
    </lineage>
</organism>
<comment type="similarity">
    <text evidence="1">Belongs to the 'phage' integrase family.</text>
</comment>
<dbReference type="InterPro" id="IPR004107">
    <property type="entry name" value="Integrase_SAM-like_N"/>
</dbReference>
<dbReference type="AlphaFoldDB" id="A0A3M8HCR6"/>
<dbReference type="Pfam" id="PF00589">
    <property type="entry name" value="Phage_integrase"/>
    <property type="match status" value="1"/>
</dbReference>
<reference evidence="6 7" key="1">
    <citation type="journal article" date="2014" name="Int. J. Syst. Evol. Microbiol.">
        <title>Lysinibacillus halotolerans sp. nov., isolated from saline-alkaline soil.</title>
        <authorList>
            <person name="Kong D."/>
            <person name="Wang Y."/>
            <person name="Zhao B."/>
            <person name="Li Y."/>
            <person name="Song J."/>
            <person name="Zhai Y."/>
            <person name="Zhang C."/>
            <person name="Wang H."/>
            <person name="Chen X."/>
            <person name="Zhao B."/>
            <person name="Ruan Z."/>
        </authorList>
    </citation>
    <scope>NUCLEOTIDE SEQUENCE [LARGE SCALE GENOMIC DNA]</scope>
    <source>
        <strain evidence="6 7">MCCC 1A12703</strain>
    </source>
</reference>
<dbReference type="Pfam" id="PF14657">
    <property type="entry name" value="Arm-DNA-bind_4"/>
    <property type="match status" value="1"/>
</dbReference>
<dbReference type="InterPro" id="IPR028259">
    <property type="entry name" value="AP2-like_int_N"/>
</dbReference>
<name>A0A3M8HCR6_9BACI</name>
<dbReference type="InterPro" id="IPR010998">
    <property type="entry name" value="Integrase_recombinase_N"/>
</dbReference>
<dbReference type="EMBL" id="RHLQ01000009">
    <property type="protein sequence ID" value="RND00234.1"/>
    <property type="molecule type" value="Genomic_DNA"/>
</dbReference>
<accession>A0A3M8HCR6</accession>
<dbReference type="PROSITE" id="PS51898">
    <property type="entry name" value="TYR_RECOMBINASE"/>
    <property type="match status" value="1"/>
</dbReference>
<sequence length="420" mass="49669">MRSFFNSLKSNIYSLKGGVILASYQKYKTKKGQRWLVQYYIKNPQTGENKPVTKRGFTSKGEAVNYYELIKEDIKLGKKTFAKLTFEEVFKEWFQEESKKLKEPTMKSKKSKFDSKIIPHFAKLLIDEITEDYCQKFIEKLEEEIKSARDYGIQLNLVFKYAKRKRYITDNPMEYVVYSKTRSENGEENDDEPYDGFWSKEEIETFLLLTETNTELRNFVLFRLALYTGARKGELLALREEDLIEDTKEIRIRKTLYWAKGNVYKLLTPKTKKALRTIKVDDESWDLLQKLILSNKASRLAAGKVNIEDKFIFIRDEFRPLRLAYPNEILTSLCRRFGFREIKFHGLRHTHASLLFAAGARMKEVQERLGHARIDTTMNIYTHITEDTKEDVQNKFMEYMNRNNSIDSQNELTSSKHHQK</sequence>
<comment type="caution">
    <text evidence="6">The sequence shown here is derived from an EMBL/GenBank/DDBJ whole genome shotgun (WGS) entry which is preliminary data.</text>
</comment>